<sequence>MRLPRRPLSLILSGALLFTSACYAQTSQEVDQRLDYLMGEHAHTQYHQFFSTFQRAVVSHDKQQVASMLSYPITAQVAGKDRILLNKKAFLAVYDKIFTHSLQDVVRRQRYSELFANSQGVMIGEQGEIWFSGICQQESCRTSTVKILRINGNSR</sequence>
<name>A0A1H9I5N6_9GAMM</name>
<evidence type="ECO:0000313" key="2">
    <source>
        <dbReference type="EMBL" id="SEQ69873.1"/>
    </source>
</evidence>
<feature type="chain" id="PRO_5017321245" description="Nuclear transport factor 2 family protein" evidence="1">
    <location>
        <begin position="25"/>
        <end position="155"/>
    </location>
</feature>
<reference evidence="3" key="1">
    <citation type="submission" date="2016-10" db="EMBL/GenBank/DDBJ databases">
        <authorList>
            <person name="Varghese N."/>
            <person name="Submissions S."/>
        </authorList>
    </citation>
    <scope>NUCLEOTIDE SEQUENCE [LARGE SCALE GENOMIC DNA]</scope>
    <source>
        <strain evidence="3">8N4</strain>
    </source>
</reference>
<feature type="signal peptide" evidence="1">
    <location>
        <begin position="1"/>
        <end position="24"/>
    </location>
</feature>
<keyword evidence="3" id="KW-1185">Reference proteome</keyword>
<gene>
    <name evidence="2" type="ORF">SAMN05216522_105221</name>
</gene>
<organism evidence="2 3">
    <name type="scientific">Rosenbergiella nectarea</name>
    <dbReference type="NCBI Taxonomy" id="988801"/>
    <lineage>
        <taxon>Bacteria</taxon>
        <taxon>Pseudomonadati</taxon>
        <taxon>Pseudomonadota</taxon>
        <taxon>Gammaproteobacteria</taxon>
        <taxon>Enterobacterales</taxon>
        <taxon>Erwiniaceae</taxon>
        <taxon>Rosenbergiella</taxon>
    </lineage>
</organism>
<dbReference type="PROSITE" id="PS51257">
    <property type="entry name" value="PROKAR_LIPOPROTEIN"/>
    <property type="match status" value="1"/>
</dbReference>
<proteinExistence type="predicted"/>
<protein>
    <recommendedName>
        <fullName evidence="4">Nuclear transport factor 2 family protein</fullName>
    </recommendedName>
</protein>
<dbReference type="STRING" id="988801.SAMN05216522_105221"/>
<dbReference type="EMBL" id="FOGC01000005">
    <property type="protein sequence ID" value="SEQ69873.1"/>
    <property type="molecule type" value="Genomic_DNA"/>
</dbReference>
<dbReference type="AlphaFoldDB" id="A0A1H9I5N6"/>
<dbReference type="RefSeq" id="WP_177173116.1">
    <property type="nucleotide sequence ID" value="NZ_FOGC01000005.1"/>
</dbReference>
<keyword evidence="1" id="KW-0732">Signal</keyword>
<evidence type="ECO:0008006" key="4">
    <source>
        <dbReference type="Google" id="ProtNLM"/>
    </source>
</evidence>
<dbReference type="Proteomes" id="UP000242515">
    <property type="component" value="Unassembled WGS sequence"/>
</dbReference>
<evidence type="ECO:0000256" key="1">
    <source>
        <dbReference type="SAM" id="SignalP"/>
    </source>
</evidence>
<accession>A0A1H9I5N6</accession>
<evidence type="ECO:0000313" key="3">
    <source>
        <dbReference type="Proteomes" id="UP000242515"/>
    </source>
</evidence>